<comment type="similarity">
    <text evidence="1">Belongs to the PIH1 family.</text>
</comment>
<gene>
    <name evidence="4" type="ORF">HKI87_15g81160</name>
</gene>
<dbReference type="GO" id="GO:0045505">
    <property type="term" value="F:dynein intermediate chain binding"/>
    <property type="evidence" value="ECO:0007669"/>
    <property type="project" value="TreeGrafter"/>
</dbReference>
<dbReference type="Proteomes" id="UP001472866">
    <property type="component" value="Chromosome 15"/>
</dbReference>
<evidence type="ECO:0000259" key="3">
    <source>
        <dbReference type="Pfam" id="PF18201"/>
    </source>
</evidence>
<accession>A0AAX4PKU2</accession>
<feature type="compositionally biased region" description="Polar residues" evidence="2">
    <location>
        <begin position="40"/>
        <end position="57"/>
    </location>
</feature>
<dbReference type="EMBL" id="CP151515">
    <property type="protein sequence ID" value="WZN66549.1"/>
    <property type="molecule type" value="Genomic_DNA"/>
</dbReference>
<sequence length="185" mass="20583">MEINSLAELLSASAEERADHDSIDVDRVAPSRAPLHPGSIGSTAPSSSNQEKVSKTSSRSKEIWEDHEILDHVEDDVDDGLECPSYEFLYKQAVATEDVYLGLSGKDPSSTDCEDLVLKVHLDGTKSLSELELDVEDTYVKIRSPKYKLSLHLPHKTDSKKGSAKWDKKTETLTVTLRIVREDPF</sequence>
<keyword evidence="5" id="KW-1185">Reference proteome</keyword>
<dbReference type="GO" id="GO:0070286">
    <property type="term" value="P:axonemal dynein complex assembly"/>
    <property type="evidence" value="ECO:0007669"/>
    <property type="project" value="InterPro"/>
</dbReference>
<name>A0AAX4PKU2_9CHLO</name>
<protein>
    <submittedName>
        <fullName evidence="4">PIH1_CS domain-containing protein</fullName>
    </submittedName>
</protein>
<evidence type="ECO:0000256" key="1">
    <source>
        <dbReference type="ARBA" id="ARBA00008511"/>
    </source>
</evidence>
<dbReference type="GO" id="GO:0005737">
    <property type="term" value="C:cytoplasm"/>
    <property type="evidence" value="ECO:0007669"/>
    <property type="project" value="TreeGrafter"/>
</dbReference>
<dbReference type="PANTHER" id="PTHR21083">
    <property type="entry name" value="TWISTER"/>
    <property type="match status" value="1"/>
</dbReference>
<dbReference type="Pfam" id="PF18201">
    <property type="entry name" value="PIH1_CS"/>
    <property type="match status" value="1"/>
</dbReference>
<dbReference type="AlphaFoldDB" id="A0AAX4PKU2"/>
<dbReference type="InterPro" id="IPR026697">
    <property type="entry name" value="DNAAF6"/>
</dbReference>
<dbReference type="PANTHER" id="PTHR21083:SF0">
    <property type="entry name" value="DYNEIN AXONEMAL ASSEMBLY FACTOR 6"/>
    <property type="match status" value="1"/>
</dbReference>
<dbReference type="Gene3D" id="2.60.40.790">
    <property type="match status" value="1"/>
</dbReference>
<dbReference type="InterPro" id="IPR008978">
    <property type="entry name" value="HSP20-like_chaperone"/>
</dbReference>
<feature type="region of interest" description="Disordered" evidence="2">
    <location>
        <begin position="1"/>
        <end position="61"/>
    </location>
</feature>
<feature type="compositionally biased region" description="Low complexity" evidence="2">
    <location>
        <begin position="1"/>
        <end position="13"/>
    </location>
</feature>
<feature type="domain" description="PIH1D1/2/3 CS-like" evidence="3">
    <location>
        <begin position="84"/>
        <end position="179"/>
    </location>
</feature>
<evidence type="ECO:0000313" key="5">
    <source>
        <dbReference type="Proteomes" id="UP001472866"/>
    </source>
</evidence>
<dbReference type="InterPro" id="IPR041442">
    <property type="entry name" value="PIH1D1/2/3_CS-like"/>
</dbReference>
<organism evidence="4 5">
    <name type="scientific">Chloropicon roscoffensis</name>
    <dbReference type="NCBI Taxonomy" id="1461544"/>
    <lineage>
        <taxon>Eukaryota</taxon>
        <taxon>Viridiplantae</taxon>
        <taxon>Chlorophyta</taxon>
        <taxon>Chloropicophyceae</taxon>
        <taxon>Chloropicales</taxon>
        <taxon>Chloropicaceae</taxon>
        <taxon>Chloropicon</taxon>
    </lineage>
</organism>
<feature type="compositionally biased region" description="Basic and acidic residues" evidence="2">
    <location>
        <begin position="14"/>
        <end position="29"/>
    </location>
</feature>
<proteinExistence type="inferred from homology"/>
<reference evidence="4 5" key="1">
    <citation type="submission" date="2024-03" db="EMBL/GenBank/DDBJ databases">
        <title>Complete genome sequence of the green alga Chloropicon roscoffensis RCC1871.</title>
        <authorList>
            <person name="Lemieux C."/>
            <person name="Pombert J.-F."/>
            <person name="Otis C."/>
            <person name="Turmel M."/>
        </authorList>
    </citation>
    <scope>NUCLEOTIDE SEQUENCE [LARGE SCALE GENOMIC DNA]</scope>
    <source>
        <strain evidence="4 5">RCC1871</strain>
    </source>
</reference>
<evidence type="ECO:0000313" key="4">
    <source>
        <dbReference type="EMBL" id="WZN66549.1"/>
    </source>
</evidence>
<evidence type="ECO:0000256" key="2">
    <source>
        <dbReference type="SAM" id="MobiDB-lite"/>
    </source>
</evidence>
<dbReference type="GO" id="GO:0051087">
    <property type="term" value="F:protein-folding chaperone binding"/>
    <property type="evidence" value="ECO:0007669"/>
    <property type="project" value="InterPro"/>
</dbReference>